<dbReference type="InterPro" id="IPR000999">
    <property type="entry name" value="RNase_III_dom"/>
</dbReference>
<dbReference type="GO" id="GO:0005737">
    <property type="term" value="C:cytoplasm"/>
    <property type="evidence" value="ECO:0007669"/>
    <property type="project" value="TreeGrafter"/>
</dbReference>
<dbReference type="SUPFAM" id="SSF69065">
    <property type="entry name" value="RNase III domain-like"/>
    <property type="match status" value="2"/>
</dbReference>
<reference evidence="3" key="1">
    <citation type="submission" date="2023-02" db="EMBL/GenBank/DDBJ databases">
        <title>Genome of toxic invasive species Heracleum sosnowskyi carries increased number of genes despite the absence of recent whole-genome duplications.</title>
        <authorList>
            <person name="Schelkunov M."/>
            <person name="Shtratnikova V."/>
            <person name="Makarenko M."/>
            <person name="Klepikova A."/>
            <person name="Omelchenko D."/>
            <person name="Novikova G."/>
            <person name="Obukhova E."/>
            <person name="Bogdanov V."/>
            <person name="Penin A."/>
            <person name="Logacheva M."/>
        </authorList>
    </citation>
    <scope>NUCLEOTIDE SEQUENCE</scope>
    <source>
        <strain evidence="3">Hsosn_3</strain>
        <tissue evidence="3">Leaf</tissue>
    </source>
</reference>
<dbReference type="GO" id="GO:0005634">
    <property type="term" value="C:nucleus"/>
    <property type="evidence" value="ECO:0007669"/>
    <property type="project" value="TreeGrafter"/>
</dbReference>
<evidence type="ECO:0000259" key="2">
    <source>
        <dbReference type="PROSITE" id="PS50142"/>
    </source>
</evidence>
<dbReference type="PROSITE" id="PS50142">
    <property type="entry name" value="RNASE_3_2"/>
    <property type="match status" value="1"/>
</dbReference>
<evidence type="ECO:0000313" key="4">
    <source>
        <dbReference type="Proteomes" id="UP001237642"/>
    </source>
</evidence>
<dbReference type="PANTHER" id="PTHR14950:SF15">
    <property type="entry name" value="DICER-LIKE PROTEIN 4"/>
    <property type="match status" value="1"/>
</dbReference>
<dbReference type="AlphaFoldDB" id="A0AAD8JGJ8"/>
<dbReference type="GO" id="GO:0004525">
    <property type="term" value="F:ribonuclease III activity"/>
    <property type="evidence" value="ECO:0007669"/>
    <property type="project" value="InterPro"/>
</dbReference>
<dbReference type="CDD" id="cd00593">
    <property type="entry name" value="RIBOc"/>
    <property type="match status" value="2"/>
</dbReference>
<dbReference type="EMBL" id="JAUIZM010000001">
    <property type="protein sequence ID" value="KAK1403296.1"/>
    <property type="molecule type" value="Genomic_DNA"/>
</dbReference>
<dbReference type="Proteomes" id="UP001237642">
    <property type="component" value="Unassembled WGS sequence"/>
</dbReference>
<accession>A0AAD8JGJ8</accession>
<sequence>MHSPEVELKHVLSVSLRRELIKYLLHVLEALTTEKCNEHFSLERLEVLGDAFLEFASLFLVHDALDEGQLTGIYRDQHLTLPQSSHWAGLVQCRGSSLVGAFILDSGFKGATAFLNWMDIQVEFEDSKVSHICSASSINLPLASQIEIAALEDSIGYQFNNKGLHVQAFVHPSYSYHSGGCYQRREFLGDAVLDYLVTSYLFSV</sequence>
<feature type="domain" description="RNase III" evidence="2">
    <location>
        <begin position="148"/>
        <end position="204"/>
    </location>
</feature>
<keyword evidence="4" id="KW-1185">Reference proteome</keyword>
<protein>
    <recommendedName>
        <fullName evidence="2">RNase III domain-containing protein</fullName>
    </recommendedName>
</protein>
<dbReference type="PANTHER" id="PTHR14950">
    <property type="entry name" value="DICER-RELATED"/>
    <property type="match status" value="1"/>
</dbReference>
<name>A0AAD8JGJ8_9APIA</name>
<dbReference type="GO" id="GO:0003723">
    <property type="term" value="F:RNA binding"/>
    <property type="evidence" value="ECO:0007669"/>
    <property type="project" value="TreeGrafter"/>
</dbReference>
<reference evidence="3" key="2">
    <citation type="submission" date="2023-05" db="EMBL/GenBank/DDBJ databases">
        <authorList>
            <person name="Schelkunov M.I."/>
        </authorList>
    </citation>
    <scope>NUCLEOTIDE SEQUENCE</scope>
    <source>
        <strain evidence="3">Hsosn_3</strain>
        <tissue evidence="3">Leaf</tissue>
    </source>
</reference>
<gene>
    <name evidence="3" type="ORF">POM88_002901</name>
</gene>
<dbReference type="Gene3D" id="1.10.1520.10">
    <property type="entry name" value="Ribonuclease III domain"/>
    <property type="match status" value="2"/>
</dbReference>
<comment type="caution">
    <text evidence="3">The sequence shown here is derived from an EMBL/GenBank/DDBJ whole genome shotgun (WGS) entry which is preliminary data.</text>
</comment>
<organism evidence="3 4">
    <name type="scientific">Heracleum sosnowskyi</name>
    <dbReference type="NCBI Taxonomy" id="360622"/>
    <lineage>
        <taxon>Eukaryota</taxon>
        <taxon>Viridiplantae</taxon>
        <taxon>Streptophyta</taxon>
        <taxon>Embryophyta</taxon>
        <taxon>Tracheophyta</taxon>
        <taxon>Spermatophyta</taxon>
        <taxon>Magnoliopsida</taxon>
        <taxon>eudicotyledons</taxon>
        <taxon>Gunneridae</taxon>
        <taxon>Pentapetalae</taxon>
        <taxon>asterids</taxon>
        <taxon>campanulids</taxon>
        <taxon>Apiales</taxon>
        <taxon>Apiaceae</taxon>
        <taxon>Apioideae</taxon>
        <taxon>apioid superclade</taxon>
        <taxon>Tordylieae</taxon>
        <taxon>Tordyliinae</taxon>
        <taxon>Heracleum</taxon>
    </lineage>
</organism>
<keyword evidence="1" id="KW-0378">Hydrolase</keyword>
<evidence type="ECO:0000313" key="3">
    <source>
        <dbReference type="EMBL" id="KAK1403296.1"/>
    </source>
</evidence>
<proteinExistence type="predicted"/>
<evidence type="ECO:0000256" key="1">
    <source>
        <dbReference type="ARBA" id="ARBA00022801"/>
    </source>
</evidence>
<dbReference type="InterPro" id="IPR036389">
    <property type="entry name" value="RNase_III_sf"/>
</dbReference>
<dbReference type="GO" id="GO:0030422">
    <property type="term" value="P:siRNA processing"/>
    <property type="evidence" value="ECO:0007669"/>
    <property type="project" value="TreeGrafter"/>
</dbReference>